<feature type="domain" description="STAS" evidence="3">
    <location>
        <begin position="32"/>
        <end position="127"/>
    </location>
</feature>
<dbReference type="RefSeq" id="WP_046906040.1">
    <property type="nucleotide sequence ID" value="NZ_JBHMCW010000012.1"/>
</dbReference>
<dbReference type="GO" id="GO:0043856">
    <property type="term" value="F:anti-sigma factor antagonist activity"/>
    <property type="evidence" value="ECO:0007669"/>
    <property type="project" value="InterPro"/>
</dbReference>
<name>A0A2P2GUS4_STREW</name>
<dbReference type="PANTHER" id="PTHR33495:SF2">
    <property type="entry name" value="ANTI-SIGMA FACTOR ANTAGONIST TM_1081-RELATED"/>
    <property type="match status" value="1"/>
</dbReference>
<dbReference type="InterPro" id="IPR058548">
    <property type="entry name" value="MlaB-like_STAS"/>
</dbReference>
<dbReference type="Gene3D" id="3.30.750.24">
    <property type="entry name" value="STAS domain"/>
    <property type="match status" value="1"/>
</dbReference>
<evidence type="ECO:0000256" key="1">
    <source>
        <dbReference type="ARBA" id="ARBA00009013"/>
    </source>
</evidence>
<dbReference type="AlphaFoldDB" id="A0A2P2GUS4"/>
<dbReference type="SUPFAM" id="SSF52091">
    <property type="entry name" value="SpoIIaa-like"/>
    <property type="match status" value="1"/>
</dbReference>
<proteinExistence type="inferred from homology"/>
<protein>
    <recommendedName>
        <fullName evidence="2">Anti-sigma factor antagonist</fullName>
    </recommendedName>
</protein>
<dbReference type="InterPro" id="IPR003658">
    <property type="entry name" value="Anti-sigma_ant"/>
</dbReference>
<evidence type="ECO:0000259" key="3">
    <source>
        <dbReference type="PROSITE" id="PS50801"/>
    </source>
</evidence>
<dbReference type="CDD" id="cd07043">
    <property type="entry name" value="STAS_anti-anti-sigma_factors"/>
    <property type="match status" value="1"/>
</dbReference>
<keyword evidence="5" id="KW-1185">Reference proteome</keyword>
<reference evidence="4 5" key="1">
    <citation type="submission" date="2015-05" db="EMBL/GenBank/DDBJ databases">
        <title>Draft Genome assembly of Streptomyces showdoensis.</title>
        <authorList>
            <person name="Thapa K.K."/>
            <person name="Metsa-Ketela M."/>
        </authorList>
    </citation>
    <scope>NUCLEOTIDE SEQUENCE [LARGE SCALE GENOMIC DNA]</scope>
    <source>
        <strain evidence="4 5">ATCC 15227</strain>
    </source>
</reference>
<comment type="caution">
    <text evidence="4">The sequence shown here is derived from an EMBL/GenBank/DDBJ whole genome shotgun (WGS) entry which is preliminary data.</text>
</comment>
<dbReference type="NCBIfam" id="TIGR00377">
    <property type="entry name" value="ant_ant_sig"/>
    <property type="match status" value="1"/>
</dbReference>
<evidence type="ECO:0000313" key="4">
    <source>
        <dbReference type="EMBL" id="KKZ75238.1"/>
    </source>
</evidence>
<dbReference type="Proteomes" id="UP000265325">
    <property type="component" value="Unassembled WGS sequence"/>
</dbReference>
<gene>
    <name evidence="4" type="ORF">VO63_03730</name>
</gene>
<organism evidence="4 5">
    <name type="scientific">Streptomyces showdoensis</name>
    <dbReference type="NCBI Taxonomy" id="68268"/>
    <lineage>
        <taxon>Bacteria</taxon>
        <taxon>Bacillati</taxon>
        <taxon>Actinomycetota</taxon>
        <taxon>Actinomycetes</taxon>
        <taxon>Kitasatosporales</taxon>
        <taxon>Streptomycetaceae</taxon>
        <taxon>Streptomyces</taxon>
    </lineage>
</organism>
<sequence length="139" mass="14579">MREEGLVTGGGGPPRSRFTVEVRSVPGADTDVVRVGGELDHDTVAPLRDAMAERVGAGRIVVDCSALDFCDSSGLNALLKARLRATEAGRRLELAGLRPPVDRLFEITGAQAVFRVYATLGEALAESGRESGGGDGRDD</sequence>
<accession>A0A2P2GUS4</accession>
<dbReference type="InterPro" id="IPR036513">
    <property type="entry name" value="STAS_dom_sf"/>
</dbReference>
<dbReference type="OrthoDB" id="3622319at2"/>
<evidence type="ECO:0000313" key="5">
    <source>
        <dbReference type="Proteomes" id="UP000265325"/>
    </source>
</evidence>
<dbReference type="InterPro" id="IPR002645">
    <property type="entry name" value="STAS_dom"/>
</dbReference>
<comment type="similarity">
    <text evidence="1 2">Belongs to the anti-sigma-factor antagonist family.</text>
</comment>
<dbReference type="PROSITE" id="PS50801">
    <property type="entry name" value="STAS"/>
    <property type="match status" value="1"/>
</dbReference>
<dbReference type="Pfam" id="PF13466">
    <property type="entry name" value="STAS_2"/>
    <property type="match status" value="1"/>
</dbReference>
<dbReference type="PANTHER" id="PTHR33495">
    <property type="entry name" value="ANTI-SIGMA FACTOR ANTAGONIST TM_1081-RELATED-RELATED"/>
    <property type="match status" value="1"/>
</dbReference>
<dbReference type="EMBL" id="LAQS01000004">
    <property type="protein sequence ID" value="KKZ75238.1"/>
    <property type="molecule type" value="Genomic_DNA"/>
</dbReference>
<evidence type="ECO:0000256" key="2">
    <source>
        <dbReference type="RuleBase" id="RU003749"/>
    </source>
</evidence>